<dbReference type="GO" id="GO:0016020">
    <property type="term" value="C:membrane"/>
    <property type="evidence" value="ECO:0007669"/>
    <property type="project" value="UniProtKB-SubCell"/>
</dbReference>
<evidence type="ECO:0000256" key="5">
    <source>
        <dbReference type="SAM" id="Phobius"/>
    </source>
</evidence>
<organism evidence="6 7">
    <name type="scientific">Stylonychia lemnae</name>
    <name type="common">Ciliate</name>
    <dbReference type="NCBI Taxonomy" id="5949"/>
    <lineage>
        <taxon>Eukaryota</taxon>
        <taxon>Sar</taxon>
        <taxon>Alveolata</taxon>
        <taxon>Ciliophora</taxon>
        <taxon>Intramacronucleata</taxon>
        <taxon>Spirotrichea</taxon>
        <taxon>Stichotrichia</taxon>
        <taxon>Sporadotrichida</taxon>
        <taxon>Oxytrichidae</taxon>
        <taxon>Stylonychinae</taxon>
        <taxon>Stylonychia</taxon>
    </lineage>
</organism>
<reference evidence="6 7" key="1">
    <citation type="submission" date="2014-06" db="EMBL/GenBank/DDBJ databases">
        <authorList>
            <person name="Swart Estienne"/>
        </authorList>
    </citation>
    <scope>NUCLEOTIDE SEQUENCE [LARGE SCALE GENOMIC DNA]</scope>
    <source>
        <strain evidence="6 7">130c</strain>
    </source>
</reference>
<feature type="transmembrane region" description="Helical" evidence="5">
    <location>
        <begin position="36"/>
        <end position="54"/>
    </location>
</feature>
<keyword evidence="3 5" id="KW-1133">Transmembrane helix</keyword>
<evidence type="ECO:0000313" key="7">
    <source>
        <dbReference type="Proteomes" id="UP000039865"/>
    </source>
</evidence>
<dbReference type="Proteomes" id="UP000039865">
    <property type="component" value="Unassembled WGS sequence"/>
</dbReference>
<dbReference type="InterPro" id="IPR049680">
    <property type="entry name" value="FLVCR1-2_SLC49-like"/>
</dbReference>
<name>A0A078B3N8_STYLE</name>
<dbReference type="PANTHER" id="PTHR10924:SF6">
    <property type="entry name" value="SOLUTE CARRIER FAMILY 49 MEMBER A3"/>
    <property type="match status" value="1"/>
</dbReference>
<evidence type="ECO:0000313" key="6">
    <source>
        <dbReference type="EMBL" id="CDW88861.1"/>
    </source>
</evidence>
<dbReference type="PANTHER" id="PTHR10924">
    <property type="entry name" value="MAJOR FACILITATOR SUPERFAMILY PROTEIN-RELATED"/>
    <property type="match status" value="1"/>
</dbReference>
<dbReference type="OrthoDB" id="422206at2759"/>
<dbReference type="InParanoid" id="A0A078B3N8"/>
<feature type="transmembrane region" description="Helical" evidence="5">
    <location>
        <begin position="421"/>
        <end position="438"/>
    </location>
</feature>
<proteinExistence type="predicted"/>
<feature type="transmembrane region" description="Helical" evidence="5">
    <location>
        <begin position="129"/>
        <end position="150"/>
    </location>
</feature>
<feature type="transmembrane region" description="Helical" evidence="5">
    <location>
        <begin position="197"/>
        <end position="221"/>
    </location>
</feature>
<feature type="transmembrane region" description="Helical" evidence="5">
    <location>
        <begin position="296"/>
        <end position="314"/>
    </location>
</feature>
<feature type="transmembrane region" description="Helical" evidence="5">
    <location>
        <begin position="321"/>
        <end position="342"/>
    </location>
</feature>
<dbReference type="Gene3D" id="1.20.1250.20">
    <property type="entry name" value="MFS general substrate transporter like domains"/>
    <property type="match status" value="1"/>
</dbReference>
<comment type="subcellular location">
    <subcellularLocation>
        <location evidence="1">Membrane</location>
        <topology evidence="1">Multi-pass membrane protein</topology>
    </subcellularLocation>
</comment>
<sequence length="455" mass="52663">MDSTQAFSLNQEDNEQFIHRNSDQQKRGDQGYGKSPIRFAMLIMVMLAFLINQNCYDLNNIGTPDYLYYVEPFYYLIFFLMSVKWIEEWGLYRTFCFALIIQTFALWFGRSLNEKVFQTDLVGPTVGELLNSLAQVLIFNSITKVTSSWFDHRERIIATGLILIAFHFGNLTTQYYLNHVPADDSKPFDWQYENFRYYLEAYWLGLAIVNFGLFLLFAFFFKHQPDQMPSKSQTDRNKPFNFHLQIGTLIQEKNAKLIYGMCTFFLIYIFSSPYNFRWYVFEEAVGNEFNTVREDIQPYLYMAGILITSILITFKPNYKMALAITIIGNMLFTFIGELGYLIPNKTVFFFGYCAQGFFNGALKLIVYELITEISFPVSAGLSIACLHVIAKPCILAVTLVSDQSDDAYQGTDAINHIFNDIIQFVYLVGLAICLVLVAKVDLKTKRLDVDLLHQH</sequence>
<evidence type="ECO:0000256" key="4">
    <source>
        <dbReference type="ARBA" id="ARBA00023136"/>
    </source>
</evidence>
<keyword evidence="7" id="KW-1185">Reference proteome</keyword>
<feature type="transmembrane region" description="Helical" evidence="5">
    <location>
        <begin position="90"/>
        <end position="109"/>
    </location>
</feature>
<protein>
    <submittedName>
        <fullName evidence="6">Uncharacterized protein</fullName>
    </submittedName>
</protein>
<dbReference type="SUPFAM" id="SSF103473">
    <property type="entry name" value="MFS general substrate transporter"/>
    <property type="match status" value="1"/>
</dbReference>
<feature type="transmembrane region" description="Helical" evidence="5">
    <location>
        <begin position="257"/>
        <end position="276"/>
    </location>
</feature>
<feature type="transmembrane region" description="Helical" evidence="5">
    <location>
        <begin position="379"/>
        <end position="401"/>
    </location>
</feature>
<gene>
    <name evidence="6" type="primary">Contig14100.g15031</name>
    <name evidence="6" type="ORF">STYLEM_17986</name>
</gene>
<evidence type="ECO:0000256" key="3">
    <source>
        <dbReference type="ARBA" id="ARBA00022989"/>
    </source>
</evidence>
<evidence type="ECO:0000256" key="2">
    <source>
        <dbReference type="ARBA" id="ARBA00022692"/>
    </source>
</evidence>
<feature type="transmembrane region" description="Helical" evidence="5">
    <location>
        <begin position="348"/>
        <end position="367"/>
    </location>
</feature>
<dbReference type="AlphaFoldDB" id="A0A078B3N8"/>
<keyword evidence="4 5" id="KW-0472">Membrane</keyword>
<dbReference type="InterPro" id="IPR036259">
    <property type="entry name" value="MFS_trans_sf"/>
</dbReference>
<accession>A0A078B3N8</accession>
<dbReference type="EMBL" id="CCKQ01016971">
    <property type="protein sequence ID" value="CDW88861.1"/>
    <property type="molecule type" value="Genomic_DNA"/>
</dbReference>
<feature type="transmembrane region" description="Helical" evidence="5">
    <location>
        <begin position="157"/>
        <end position="177"/>
    </location>
</feature>
<keyword evidence="2 5" id="KW-0812">Transmembrane</keyword>
<feature type="transmembrane region" description="Helical" evidence="5">
    <location>
        <begin position="66"/>
        <end position="83"/>
    </location>
</feature>
<evidence type="ECO:0000256" key="1">
    <source>
        <dbReference type="ARBA" id="ARBA00004141"/>
    </source>
</evidence>